<dbReference type="InterPro" id="IPR004332">
    <property type="entry name" value="Transposase_MuDR"/>
</dbReference>
<comment type="caution">
    <text evidence="7">The sequence shown here is derived from an EMBL/GenBank/DDBJ whole genome shotgun (WGS) entry which is preliminary data.</text>
</comment>
<keyword evidence="3" id="KW-0862">Zinc</keyword>
<evidence type="ECO:0000313" key="8">
    <source>
        <dbReference type="Proteomes" id="UP001188597"/>
    </source>
</evidence>
<dbReference type="EMBL" id="JAVXUP010000698">
    <property type="protein sequence ID" value="KAK3022685.1"/>
    <property type="molecule type" value="Genomic_DNA"/>
</dbReference>
<dbReference type="Pfam" id="PF00564">
    <property type="entry name" value="PB1"/>
    <property type="match status" value="1"/>
</dbReference>
<dbReference type="InterPro" id="IPR000270">
    <property type="entry name" value="PB1_dom"/>
</dbReference>
<keyword evidence="1" id="KW-0479">Metal-binding</keyword>
<dbReference type="Pfam" id="PF04434">
    <property type="entry name" value="SWIM"/>
    <property type="match status" value="1"/>
</dbReference>
<evidence type="ECO:0000256" key="3">
    <source>
        <dbReference type="ARBA" id="ARBA00022833"/>
    </source>
</evidence>
<dbReference type="InterPro" id="IPR007527">
    <property type="entry name" value="Znf_SWIM"/>
</dbReference>
<feature type="compositionally biased region" description="Polar residues" evidence="5">
    <location>
        <begin position="213"/>
        <end position="223"/>
    </location>
</feature>
<reference evidence="7" key="1">
    <citation type="submission" date="2022-12" db="EMBL/GenBank/DDBJ databases">
        <title>Draft genome assemblies for two species of Escallonia (Escalloniales).</title>
        <authorList>
            <person name="Chanderbali A."/>
            <person name="Dervinis C."/>
            <person name="Anghel I."/>
            <person name="Soltis D."/>
            <person name="Soltis P."/>
            <person name="Zapata F."/>
        </authorList>
    </citation>
    <scope>NUCLEOTIDE SEQUENCE</scope>
    <source>
        <strain evidence="7">UCBG64.0493</strain>
        <tissue evidence="7">Leaf</tissue>
    </source>
</reference>
<dbReference type="SUPFAM" id="SSF54277">
    <property type="entry name" value="CAD &amp; PB1 domains"/>
    <property type="match status" value="1"/>
</dbReference>
<gene>
    <name evidence="7" type="ORF">RJ639_047601</name>
</gene>
<keyword evidence="8" id="KW-1185">Reference proteome</keyword>
<dbReference type="Proteomes" id="UP001188597">
    <property type="component" value="Unassembled WGS sequence"/>
</dbReference>
<keyword evidence="2 4" id="KW-0863">Zinc-finger</keyword>
<dbReference type="Pfam" id="PF03108">
    <property type="entry name" value="DBD_Tnp_Mut"/>
    <property type="match status" value="1"/>
</dbReference>
<dbReference type="SMART" id="SM00575">
    <property type="entry name" value="ZnF_PMZ"/>
    <property type="match status" value="1"/>
</dbReference>
<protein>
    <recommendedName>
        <fullName evidence="6">SWIM-type domain-containing protein</fullName>
    </recommendedName>
</protein>
<dbReference type="PANTHER" id="PTHR31973:SF182">
    <property type="entry name" value="SWIM-TYPE DOMAIN-CONTAINING PROTEIN"/>
    <property type="match status" value="1"/>
</dbReference>
<evidence type="ECO:0000259" key="6">
    <source>
        <dbReference type="PROSITE" id="PS50966"/>
    </source>
</evidence>
<evidence type="ECO:0000256" key="2">
    <source>
        <dbReference type="ARBA" id="ARBA00022771"/>
    </source>
</evidence>
<dbReference type="PANTHER" id="PTHR31973">
    <property type="entry name" value="POLYPROTEIN, PUTATIVE-RELATED"/>
    <property type="match status" value="1"/>
</dbReference>
<organism evidence="7 8">
    <name type="scientific">Escallonia herrerae</name>
    <dbReference type="NCBI Taxonomy" id="1293975"/>
    <lineage>
        <taxon>Eukaryota</taxon>
        <taxon>Viridiplantae</taxon>
        <taxon>Streptophyta</taxon>
        <taxon>Embryophyta</taxon>
        <taxon>Tracheophyta</taxon>
        <taxon>Spermatophyta</taxon>
        <taxon>Magnoliopsida</taxon>
        <taxon>eudicotyledons</taxon>
        <taxon>Gunneridae</taxon>
        <taxon>Pentapetalae</taxon>
        <taxon>asterids</taxon>
        <taxon>campanulids</taxon>
        <taxon>Escalloniales</taxon>
        <taxon>Escalloniaceae</taxon>
        <taxon>Escallonia</taxon>
    </lineage>
</organism>
<dbReference type="GO" id="GO:0008270">
    <property type="term" value="F:zinc ion binding"/>
    <property type="evidence" value="ECO:0007669"/>
    <property type="project" value="UniProtKB-KW"/>
</dbReference>
<dbReference type="PROSITE" id="PS50966">
    <property type="entry name" value="ZF_SWIM"/>
    <property type="match status" value="1"/>
</dbReference>
<sequence length="739" mass="83073">MFVRILTFIDLCTNALLVSIRNGFQRLKKINRHLFGRLDWIRSIGRGVRMVLIRGFRRLIHHILGITKGRVDGTNSIEEEGFYTWGGLSLITSIEVVIDAKTMSKGRLIVICLSGGKFTTCNDGSLSYTGGDAHAIGVNGDTRFDELKSEMADMWKYNPDSVVIKYFLPNNNRTPVTISSDKDIQRMIEFHGDSATVDVYVLTGEDIISDVSTVPGSRSSRTTVPEPVTDADSPLRVADPLTDDDPFLPVVEPITPVGSPNSFAAVVWDSGQHKLTKSWENSITGVQQQFNSVHEFRDALSKYAIAHGFTYTLKKNESARVSAKCKAEGCPWRVYASRLSTTQLFLIKTMNGVHTCGAGNIAANRPQPSRKVVASIVKEKWRDSPNCTPKEIAEEIQQELGIELNYSQAWRGMETARKDIHCSFKDAYNQLPWLCEKMIETNPGSTATLTTREDRTFRELANDLMGTHTQEFVRVILAHFFDAACASTIEEYTKCVESIRNISSEAYQWLLQSQPQYWANALFEGSRYNHITSKFTESFCSWVSDLSMLPIVQIIDSIRRKMMELIYTRRVESNQWSTRLTPSIEDKLQKEVIKSQSLEVLPSPSGTFDIRDDMGAVNVVNMNQWGCSCGLWQITGFPCCHAVVVLRHIDGKIYDYCSKYFTVEIFRALYSESINPVPTADRPVSGDSSPVHVHPPAMLCLSGPPKKRRIRGKGRIKRPLHCSRCKEVGHNRATCHLPA</sequence>
<feature type="domain" description="SWIM-type" evidence="6">
    <location>
        <begin position="618"/>
        <end position="650"/>
    </location>
</feature>
<evidence type="ECO:0000313" key="7">
    <source>
        <dbReference type="EMBL" id="KAK3022685.1"/>
    </source>
</evidence>
<evidence type="ECO:0000256" key="4">
    <source>
        <dbReference type="PROSITE-ProRule" id="PRU00325"/>
    </source>
</evidence>
<name>A0AA88WHU1_9ASTE</name>
<dbReference type="AlphaFoldDB" id="A0AA88WHU1"/>
<evidence type="ECO:0000256" key="5">
    <source>
        <dbReference type="SAM" id="MobiDB-lite"/>
    </source>
</evidence>
<proteinExistence type="predicted"/>
<dbReference type="InterPro" id="IPR006564">
    <property type="entry name" value="Znf_PMZ"/>
</dbReference>
<feature type="region of interest" description="Disordered" evidence="5">
    <location>
        <begin position="213"/>
        <end position="236"/>
    </location>
</feature>
<dbReference type="SMART" id="SM00666">
    <property type="entry name" value="PB1"/>
    <property type="match status" value="1"/>
</dbReference>
<evidence type="ECO:0000256" key="1">
    <source>
        <dbReference type="ARBA" id="ARBA00022723"/>
    </source>
</evidence>
<accession>A0AA88WHU1</accession>